<organism evidence="2">
    <name type="scientific">Leptolyngbya sp. NK1-12</name>
    <dbReference type="NCBI Taxonomy" id="2547451"/>
    <lineage>
        <taxon>Bacteria</taxon>
        <taxon>Bacillati</taxon>
        <taxon>Cyanobacteriota</taxon>
        <taxon>Cyanophyceae</taxon>
        <taxon>Leptolyngbyales</taxon>
        <taxon>Leptolyngbyaceae</taxon>
        <taxon>Leptolyngbya group</taxon>
        <taxon>Leptolyngbya</taxon>
    </lineage>
</organism>
<evidence type="ECO:0000256" key="1">
    <source>
        <dbReference type="SAM" id="MobiDB-lite"/>
    </source>
</evidence>
<proteinExistence type="predicted"/>
<evidence type="ECO:0008006" key="3">
    <source>
        <dbReference type="Google" id="ProtNLM"/>
    </source>
</evidence>
<name>A0AA97AH59_9CYAN</name>
<reference evidence="2" key="1">
    <citation type="submission" date="2020-05" db="EMBL/GenBank/DDBJ databases">
        <authorList>
            <person name="Zhu T."/>
            <person name="Keshari N."/>
            <person name="Lu X."/>
        </authorList>
    </citation>
    <scope>NUCLEOTIDE SEQUENCE</scope>
    <source>
        <strain evidence="2">NK1-12</strain>
    </source>
</reference>
<dbReference type="RefSeq" id="WP_316429905.1">
    <property type="nucleotide sequence ID" value="NZ_CP053586.1"/>
</dbReference>
<dbReference type="EMBL" id="CP053586">
    <property type="protein sequence ID" value="WNZ24209.1"/>
    <property type="molecule type" value="Genomic_DNA"/>
</dbReference>
<feature type="region of interest" description="Disordered" evidence="1">
    <location>
        <begin position="65"/>
        <end position="103"/>
    </location>
</feature>
<dbReference type="AlphaFoldDB" id="A0AA97AH59"/>
<dbReference type="InterPro" id="IPR035069">
    <property type="entry name" value="TTHA1013/TTHA0281-like"/>
</dbReference>
<evidence type="ECO:0000313" key="2">
    <source>
        <dbReference type="EMBL" id="WNZ24209.1"/>
    </source>
</evidence>
<dbReference type="SUPFAM" id="SSF143100">
    <property type="entry name" value="TTHA1013/TTHA0281-like"/>
    <property type="match status" value="1"/>
</dbReference>
<protein>
    <recommendedName>
        <fullName evidence="3">Type II toxin-antitoxin system HicB family antitoxin</fullName>
    </recommendedName>
</protein>
<feature type="compositionally biased region" description="Basic residues" evidence="1">
    <location>
        <begin position="94"/>
        <end position="103"/>
    </location>
</feature>
<feature type="compositionally biased region" description="Basic and acidic residues" evidence="1">
    <location>
        <begin position="76"/>
        <end position="93"/>
    </location>
</feature>
<accession>A0AA97AH59</accession>
<gene>
    <name evidence="2" type="ORF">HJG54_16005</name>
</gene>
<sequence length="103" mass="11547">MNLSYKGYTTILNRDPNSQVWYGRVSSIQDIVTFEATSETAAEAEFHKAVDTYLSFCQILNQAPNTPLGRPSLKSLPDEKPGYHIEGGGEKLHQSHRRPIAKK</sequence>